<accession>A0A846YKI8</accession>
<evidence type="ECO:0000313" key="2">
    <source>
        <dbReference type="Proteomes" id="UP000570678"/>
    </source>
</evidence>
<dbReference type="Proteomes" id="UP000570678">
    <property type="component" value="Unassembled WGS sequence"/>
</dbReference>
<protein>
    <submittedName>
        <fullName evidence="1">LamB/YcsF family protein</fullName>
    </submittedName>
</protein>
<dbReference type="Pfam" id="PF03746">
    <property type="entry name" value="LamB_YcsF"/>
    <property type="match status" value="1"/>
</dbReference>
<dbReference type="NCBIfam" id="NF003814">
    <property type="entry name" value="PRK05406.1-3"/>
    <property type="match status" value="1"/>
</dbReference>
<dbReference type="CDD" id="cd10787">
    <property type="entry name" value="LamB_YcsF_like"/>
    <property type="match status" value="1"/>
</dbReference>
<evidence type="ECO:0000313" key="1">
    <source>
        <dbReference type="EMBL" id="NKY58281.1"/>
    </source>
</evidence>
<keyword evidence="2" id="KW-1185">Reference proteome</keyword>
<dbReference type="AlphaFoldDB" id="A0A846YKI8"/>
<dbReference type="InterPro" id="IPR005501">
    <property type="entry name" value="LamB/YcsF/PxpA-like"/>
</dbReference>
<dbReference type="GO" id="GO:0005975">
    <property type="term" value="P:carbohydrate metabolic process"/>
    <property type="evidence" value="ECO:0007669"/>
    <property type="project" value="InterPro"/>
</dbReference>
<reference evidence="1 2" key="1">
    <citation type="submission" date="2020-04" db="EMBL/GenBank/DDBJ databases">
        <title>MicrobeNet Type strains.</title>
        <authorList>
            <person name="Nicholson A.C."/>
        </authorList>
    </citation>
    <scope>NUCLEOTIDE SEQUENCE [LARGE SCALE GENOMIC DNA]</scope>
    <source>
        <strain evidence="1 2">JCM 3332</strain>
    </source>
</reference>
<gene>
    <name evidence="1" type="ORF">HGA15_19485</name>
</gene>
<sequence>MMAVLSINTDVGEGFGVWGVGDESALLAEVTAANIACGFHAGDPDILRRTCDTAAELGVSIGAQVSYRDLAGFGRRFIEVPPPTLVNDIVYQIGALQAFARIAGTEVTYVKAHGALYNAAARHEGHASAIVEAVGLVDPALPVLCQYRTRVWELAISAGLLPHAEVFVDRGYTDEGLLVARSHPDALLADPAAAAARAWEIVGTASVVSVDGIRTTVLPEQASAVALCVHSDTPGAVEIARETRKVLERNGSAPVPIGPER</sequence>
<dbReference type="Gene3D" id="3.20.20.370">
    <property type="entry name" value="Glycoside hydrolase/deacetylase"/>
    <property type="match status" value="1"/>
</dbReference>
<dbReference type="SUPFAM" id="SSF88713">
    <property type="entry name" value="Glycoside hydrolase/deacetylase"/>
    <property type="match status" value="1"/>
</dbReference>
<dbReference type="PANTHER" id="PTHR30292:SF0">
    <property type="entry name" value="5-OXOPROLINASE SUBUNIT A"/>
    <property type="match status" value="1"/>
</dbReference>
<name>A0A846YKI8_9NOCA</name>
<dbReference type="PANTHER" id="PTHR30292">
    <property type="entry name" value="UNCHARACTERIZED PROTEIN YBGL-RELATED"/>
    <property type="match status" value="1"/>
</dbReference>
<proteinExistence type="predicted"/>
<dbReference type="EMBL" id="JAAXOT010000009">
    <property type="protein sequence ID" value="NKY58281.1"/>
    <property type="molecule type" value="Genomic_DNA"/>
</dbReference>
<organism evidence="1 2">
    <name type="scientific">Nocardia flavorosea</name>
    <dbReference type="NCBI Taxonomy" id="53429"/>
    <lineage>
        <taxon>Bacteria</taxon>
        <taxon>Bacillati</taxon>
        <taxon>Actinomycetota</taxon>
        <taxon>Actinomycetes</taxon>
        <taxon>Mycobacteriales</taxon>
        <taxon>Nocardiaceae</taxon>
        <taxon>Nocardia</taxon>
    </lineage>
</organism>
<dbReference type="InterPro" id="IPR011330">
    <property type="entry name" value="Glyco_hydro/deAcase_b/a-brl"/>
</dbReference>
<comment type="caution">
    <text evidence="1">The sequence shown here is derived from an EMBL/GenBank/DDBJ whole genome shotgun (WGS) entry which is preliminary data.</text>
</comment>